<organism evidence="2 3">
    <name type="scientific">Pseudoxanthomonas wuyuanensis</name>
    <dbReference type="NCBI Taxonomy" id="1073196"/>
    <lineage>
        <taxon>Bacteria</taxon>
        <taxon>Pseudomonadati</taxon>
        <taxon>Pseudomonadota</taxon>
        <taxon>Gammaproteobacteria</taxon>
        <taxon>Lysobacterales</taxon>
        <taxon>Lysobacteraceae</taxon>
        <taxon>Pseudoxanthomonas</taxon>
    </lineage>
</organism>
<reference evidence="2 3" key="1">
    <citation type="submission" date="2017-09" db="EMBL/GenBank/DDBJ databases">
        <authorList>
            <person name="Ehlers B."/>
            <person name="Leendertz F.H."/>
        </authorList>
    </citation>
    <scope>NUCLEOTIDE SEQUENCE [LARGE SCALE GENOMIC DNA]</scope>
    <source>
        <strain evidence="2 3">CGMCC 1.10978</strain>
    </source>
</reference>
<dbReference type="EMBL" id="OCND01000002">
    <property type="protein sequence ID" value="SOD53263.1"/>
    <property type="molecule type" value="Genomic_DNA"/>
</dbReference>
<feature type="region of interest" description="Disordered" evidence="1">
    <location>
        <begin position="166"/>
        <end position="214"/>
    </location>
</feature>
<evidence type="ECO:0000256" key="1">
    <source>
        <dbReference type="SAM" id="MobiDB-lite"/>
    </source>
</evidence>
<gene>
    <name evidence="2" type="ORF">SAMN06296416_102321</name>
</gene>
<name>A0A286D3M4_9GAMM</name>
<dbReference type="Proteomes" id="UP000219374">
    <property type="component" value="Unassembled WGS sequence"/>
</dbReference>
<dbReference type="AlphaFoldDB" id="A0A286D3M4"/>
<keyword evidence="3" id="KW-1185">Reference proteome</keyword>
<feature type="compositionally biased region" description="Low complexity" evidence="1">
    <location>
        <begin position="203"/>
        <end position="214"/>
    </location>
</feature>
<accession>A0A286D3M4</accession>
<sequence length="214" mass="23674">MHGTWRHNSPKQIPLNLPFFRFLRPLRSARFRRVRLRKEPPAVRLGVLRPPDDVVSLRRAAGHRGLLCAPPARRPAPFASWQIRDFVKPFFQHQPGVQAPVAGAVRALPRQGCRGRATGVRQALAKHRFARSRTPAICDGGPAPHSGCLRRVPHCPGHRIPHGCPPPTHLKGRTLFRPAPPVHPAPNRGFAASAPSPDNRRLSPPQECPCPSSE</sequence>
<evidence type="ECO:0000313" key="3">
    <source>
        <dbReference type="Proteomes" id="UP000219374"/>
    </source>
</evidence>
<proteinExistence type="predicted"/>
<protein>
    <submittedName>
        <fullName evidence="2">Uncharacterized protein</fullName>
    </submittedName>
</protein>
<evidence type="ECO:0000313" key="2">
    <source>
        <dbReference type="EMBL" id="SOD53263.1"/>
    </source>
</evidence>